<sequence>MSVIITTVPVPVTASQSVLVVTSTIAASQLSIATANPTESANSVSATASSGNEGSGSSSAGDSTSLTSPSGTASSSDNSGPAHPPIGGIVGGAVGGVALIAFIILLACLIRKRRKSKKDANLFPALDDEKGPAVIAGLPPNPCTTQLRPASGNYSNSVVMTDAASALPLLGADRLIHGGSHTGAHVSEAHSSHLHRPSAASLAPSFIMGSSASFPHSHGSHYGQPLNGALSGSSQDYAGGFANGYPDVHRTAFYEPPMPPGVDPRIGPSAKMIDPRAHVVPPGMASLPTGAAPSDYAALSEAARLRGMQQAPPPSTPGFEPAWSGVASLNDASSHRGSHGSSLAMHPAVMQFSEEPGPIATEAEHLQRRPPAARFLGQQSNLDTIPGSVTVSEIASGDHHWMHSGAMSQRGDLSVPPKLPSIPASSSLILHGVTSFAPQNSLAVNAVFPAAVGLAGPSLTAEAGADTFQSSNGTYNSDGTYNTYTGAVKGQLRVVGESTEGPVTILEEVSHSRAPRRDMSGDSKNGEFWVDASEKAQLGAAGRRLGQHSANNSTWSVNKTGSRMIEMLDTDEQPNVPTSVTGPVEPSRKQIAAPSRPSFWKERTKSSQSITKVFRNSPLTGTHAAPSDRSPAMSTNSARFGGALADSAGANGIPGRAAETEHLPPLDLGKSATSSVDSPKPMDGEADMWKESSMARSANNAMRKWTRKKPGKSASKGNEVDVDELFG</sequence>
<evidence type="ECO:0000313" key="4">
    <source>
        <dbReference type="EMBL" id="SYW82632.1"/>
    </source>
</evidence>
<dbReference type="Proteomes" id="UP000658997">
    <property type="component" value="Unassembled WGS sequence"/>
</dbReference>
<reference evidence="5" key="2">
    <citation type="submission" date="2016-04" db="EMBL/GenBank/DDBJ databases">
        <authorList>
            <person name="Guldener U."/>
            <person name="Guldener U."/>
        </authorList>
    </citation>
    <scope>NUCLEOTIDE SEQUENCE [LARGE SCALE GENOMIC DNA]</scope>
    <source>
        <strain evidence="5">UB2112</strain>
    </source>
</reference>
<dbReference type="EMBL" id="LT558126">
    <property type="protein sequence ID" value="SAM83516.1"/>
    <property type="molecule type" value="Genomic_DNA"/>
</dbReference>
<name>A0A1K0G790_9BASI</name>
<protein>
    <submittedName>
        <fullName evidence="3">Uncharacterized protein</fullName>
    </submittedName>
</protein>
<feature type="region of interest" description="Disordered" evidence="1">
    <location>
        <begin position="569"/>
        <end position="727"/>
    </location>
</feature>
<reference evidence="3" key="1">
    <citation type="submission" date="2016-04" db="EMBL/GenBank/DDBJ databases">
        <authorList>
            <person name="Evans L.H."/>
            <person name="Alamgir A."/>
            <person name="Owens N."/>
            <person name="Weber N.D."/>
            <person name="Virtaneva K."/>
            <person name="Barbian K."/>
            <person name="Babar A."/>
            <person name="Rosenke K."/>
        </authorList>
    </citation>
    <scope>NUCLEOTIDE SEQUENCE</scope>
    <source>
        <strain evidence="3">UB2112</strain>
    </source>
</reference>
<reference evidence="4" key="3">
    <citation type="submission" date="2018-08" db="EMBL/GenBank/DDBJ databases">
        <authorList>
            <person name="Guldener U."/>
        </authorList>
    </citation>
    <scope>NUCLEOTIDE SEQUENCE</scope>
    <source>
        <strain evidence="4">UB2</strain>
    </source>
</reference>
<dbReference type="AlphaFoldDB" id="A0A1K0G790"/>
<evidence type="ECO:0000313" key="5">
    <source>
        <dbReference type="Proteomes" id="UP000179920"/>
    </source>
</evidence>
<evidence type="ECO:0000313" key="3">
    <source>
        <dbReference type="EMBL" id="SAM83516.1"/>
    </source>
</evidence>
<organism evidence="3 5">
    <name type="scientific">Ustilago bromivora</name>
    <dbReference type="NCBI Taxonomy" id="307758"/>
    <lineage>
        <taxon>Eukaryota</taxon>
        <taxon>Fungi</taxon>
        <taxon>Dikarya</taxon>
        <taxon>Basidiomycota</taxon>
        <taxon>Ustilaginomycotina</taxon>
        <taxon>Ustilaginomycetes</taxon>
        <taxon>Ustilaginales</taxon>
        <taxon>Ustilaginaceae</taxon>
        <taxon>Ustilago</taxon>
    </lineage>
</organism>
<keyword evidence="2" id="KW-0472">Membrane</keyword>
<feature type="compositionally biased region" description="Low complexity" evidence="1">
    <location>
        <begin position="45"/>
        <end position="80"/>
    </location>
</feature>
<accession>A0A1K0G790</accession>
<keyword evidence="6" id="KW-1185">Reference proteome</keyword>
<feature type="region of interest" description="Disordered" evidence="1">
    <location>
        <begin position="38"/>
        <end position="80"/>
    </location>
</feature>
<proteinExistence type="predicted"/>
<gene>
    <name evidence="4" type="ORF">UBRO2_04754</name>
    <name evidence="3" type="ORF">UBRO_05489</name>
</gene>
<dbReference type="Proteomes" id="UP000179920">
    <property type="component" value="Chromosome X"/>
</dbReference>
<evidence type="ECO:0000256" key="2">
    <source>
        <dbReference type="SAM" id="Phobius"/>
    </source>
</evidence>
<feature type="compositionally biased region" description="Basic and acidic residues" evidence="1">
    <location>
        <begin position="680"/>
        <end position="690"/>
    </location>
</feature>
<feature type="transmembrane region" description="Helical" evidence="2">
    <location>
        <begin position="86"/>
        <end position="110"/>
    </location>
</feature>
<evidence type="ECO:0000256" key="1">
    <source>
        <dbReference type="SAM" id="MobiDB-lite"/>
    </source>
</evidence>
<keyword evidence="2" id="KW-0812">Transmembrane</keyword>
<evidence type="ECO:0000313" key="6">
    <source>
        <dbReference type="Proteomes" id="UP000658997"/>
    </source>
</evidence>
<dbReference type="EMBL" id="ULHB01000120">
    <property type="protein sequence ID" value="SYW82632.1"/>
    <property type="molecule type" value="Genomic_DNA"/>
</dbReference>
<dbReference type="OrthoDB" id="2554393at2759"/>
<keyword evidence="2" id="KW-1133">Transmembrane helix</keyword>